<keyword evidence="2" id="KW-0732">Signal</keyword>
<evidence type="ECO:0000256" key="1">
    <source>
        <dbReference type="SAM" id="MobiDB-lite"/>
    </source>
</evidence>
<feature type="region of interest" description="Disordered" evidence="1">
    <location>
        <begin position="114"/>
        <end position="135"/>
    </location>
</feature>
<reference evidence="3 4" key="1">
    <citation type="submission" date="2019-10" db="EMBL/GenBank/DDBJ databases">
        <title>Epibacterium sp. nov., isolated from seawater.</title>
        <authorList>
            <person name="Zhang X."/>
            <person name="Li N."/>
        </authorList>
    </citation>
    <scope>NUCLEOTIDE SEQUENCE [LARGE SCALE GENOMIC DNA]</scope>
    <source>
        <strain evidence="3 4">SM1969</strain>
    </source>
</reference>
<dbReference type="RefSeq" id="WP_153547309.1">
    <property type="nucleotide sequence ID" value="NZ_WIXK01000004.1"/>
</dbReference>
<accession>A0A844AWM4</accession>
<evidence type="ECO:0000313" key="4">
    <source>
        <dbReference type="Proteomes" id="UP000436694"/>
    </source>
</evidence>
<sequence>MRIIAFPIVVTSLLALAACEPSVPDSGAGVIEGRPAPGSTITGEPLVPAARISTEPLPSANRAQAQSPGFGSSVALPAPTGVHSQSAGESLPPARIFGTETTASSSDIARETAAALQSARSNSGIAPLEASPSNPAPQIIGNPGISDENDFTAVSARQSIESDAARLERNREKFQQVTPTALPQRDGESDPNVVRYALSTSHPVGTRVYSRSGINLRARSQRNCALFPSADAAQVEFLRNGGPKRDRKALDPDGDGYACGWDPRPFRLAVGNR</sequence>
<dbReference type="EMBL" id="WIXK01000004">
    <property type="protein sequence ID" value="MQY42784.1"/>
    <property type="molecule type" value="Genomic_DNA"/>
</dbReference>
<gene>
    <name evidence="3" type="ORF">GG681_09025</name>
</gene>
<dbReference type="AlphaFoldDB" id="A0A844AWM4"/>
<comment type="caution">
    <text evidence="3">The sequence shown here is derived from an EMBL/GenBank/DDBJ whole genome shotgun (WGS) entry which is preliminary data.</text>
</comment>
<keyword evidence="4" id="KW-1185">Reference proteome</keyword>
<evidence type="ECO:0000256" key="2">
    <source>
        <dbReference type="SAM" id="SignalP"/>
    </source>
</evidence>
<organism evidence="3 4">
    <name type="scientific">Tritonibacter aquimaris</name>
    <dbReference type="NCBI Taxonomy" id="2663379"/>
    <lineage>
        <taxon>Bacteria</taxon>
        <taxon>Pseudomonadati</taxon>
        <taxon>Pseudomonadota</taxon>
        <taxon>Alphaproteobacteria</taxon>
        <taxon>Rhodobacterales</taxon>
        <taxon>Paracoccaceae</taxon>
        <taxon>Tritonibacter</taxon>
    </lineage>
</organism>
<proteinExistence type="predicted"/>
<evidence type="ECO:0008006" key="5">
    <source>
        <dbReference type="Google" id="ProtNLM"/>
    </source>
</evidence>
<feature type="signal peptide" evidence="2">
    <location>
        <begin position="1"/>
        <end position="17"/>
    </location>
</feature>
<dbReference type="PROSITE" id="PS51257">
    <property type="entry name" value="PROKAR_LIPOPROTEIN"/>
    <property type="match status" value="1"/>
</dbReference>
<evidence type="ECO:0000313" key="3">
    <source>
        <dbReference type="EMBL" id="MQY42784.1"/>
    </source>
</evidence>
<name>A0A844AWM4_9RHOB</name>
<dbReference type="Proteomes" id="UP000436694">
    <property type="component" value="Unassembled WGS sequence"/>
</dbReference>
<protein>
    <recommendedName>
        <fullName evidence="5">Excalibur calcium-binding domain-containing protein</fullName>
    </recommendedName>
</protein>
<feature type="chain" id="PRO_5032979423" description="Excalibur calcium-binding domain-containing protein" evidence="2">
    <location>
        <begin position="18"/>
        <end position="273"/>
    </location>
</feature>